<reference evidence="3 4" key="1">
    <citation type="journal article" date="2013" name="BMC Genomics">
        <title>The miniature genome of a carnivorous plant Genlisea aurea contains a low number of genes and short non-coding sequences.</title>
        <authorList>
            <person name="Leushkin E.V."/>
            <person name="Sutormin R.A."/>
            <person name="Nabieva E.R."/>
            <person name="Penin A.A."/>
            <person name="Kondrashov A.S."/>
            <person name="Logacheva M.D."/>
        </authorList>
    </citation>
    <scope>NUCLEOTIDE SEQUENCE [LARGE SCALE GENOMIC DNA]</scope>
</reference>
<accession>S8E0W0</accession>
<organism evidence="3 4">
    <name type="scientific">Genlisea aurea</name>
    <dbReference type="NCBI Taxonomy" id="192259"/>
    <lineage>
        <taxon>Eukaryota</taxon>
        <taxon>Viridiplantae</taxon>
        <taxon>Streptophyta</taxon>
        <taxon>Embryophyta</taxon>
        <taxon>Tracheophyta</taxon>
        <taxon>Spermatophyta</taxon>
        <taxon>Magnoliopsida</taxon>
        <taxon>eudicotyledons</taxon>
        <taxon>Gunneridae</taxon>
        <taxon>Pentapetalae</taxon>
        <taxon>asterids</taxon>
        <taxon>lamiids</taxon>
        <taxon>Lamiales</taxon>
        <taxon>Lentibulariaceae</taxon>
        <taxon>Genlisea</taxon>
    </lineage>
</organism>
<proteinExistence type="inferred from homology"/>
<evidence type="ECO:0000313" key="4">
    <source>
        <dbReference type="Proteomes" id="UP000015453"/>
    </source>
</evidence>
<feature type="non-terminal residue" evidence="3">
    <location>
        <position position="1"/>
    </location>
</feature>
<dbReference type="Proteomes" id="UP000015453">
    <property type="component" value="Unassembled WGS sequence"/>
</dbReference>
<keyword evidence="4" id="KW-1185">Reference proteome</keyword>
<evidence type="ECO:0000256" key="1">
    <source>
        <dbReference type="ARBA" id="ARBA00010759"/>
    </source>
</evidence>
<dbReference type="Pfam" id="PF01327">
    <property type="entry name" value="Pep_deformylase"/>
    <property type="match status" value="1"/>
</dbReference>
<evidence type="ECO:0000313" key="3">
    <source>
        <dbReference type="EMBL" id="EPS65877.1"/>
    </source>
</evidence>
<dbReference type="InterPro" id="IPR023635">
    <property type="entry name" value="Peptide_deformylase"/>
</dbReference>
<dbReference type="OrthoDB" id="276063at2759"/>
<sequence length="74" mass="8729">FELNLTGLAERVFQHEYDHLQGILFFERMNAEVIDIIRSDLRVNLEKQYEEKTGLTSPEKIDARRKKKKAFGFG</sequence>
<comment type="caution">
    <text evidence="3">The sequence shown here is derived from an EMBL/GenBank/DDBJ whole genome shotgun (WGS) entry which is preliminary data.</text>
</comment>
<dbReference type="InterPro" id="IPR036821">
    <property type="entry name" value="Peptide_deformylase_sf"/>
</dbReference>
<gene>
    <name evidence="3" type="ORF">M569_08901</name>
</gene>
<feature type="non-terminal residue" evidence="3">
    <location>
        <position position="74"/>
    </location>
</feature>
<dbReference type="EC" id="3.5.1.88" evidence="2"/>
<evidence type="ECO:0000256" key="2">
    <source>
        <dbReference type="ARBA" id="ARBA00012175"/>
    </source>
</evidence>
<protein>
    <recommendedName>
        <fullName evidence="2">peptide deformylase</fullName>
        <ecNumber evidence="2">3.5.1.88</ecNumber>
    </recommendedName>
</protein>
<dbReference type="EMBL" id="AUSU01003976">
    <property type="protein sequence ID" value="EPS65877.1"/>
    <property type="molecule type" value="Genomic_DNA"/>
</dbReference>
<comment type="similarity">
    <text evidence="1">Belongs to the polypeptide deformylase family.</text>
</comment>
<dbReference type="GO" id="GO:0042586">
    <property type="term" value="F:peptide deformylase activity"/>
    <property type="evidence" value="ECO:0007669"/>
    <property type="project" value="UniProtKB-EC"/>
</dbReference>
<name>S8E0W0_9LAMI</name>
<dbReference type="SUPFAM" id="SSF56420">
    <property type="entry name" value="Peptide deformylase"/>
    <property type="match status" value="1"/>
</dbReference>
<dbReference type="AlphaFoldDB" id="S8E0W0"/>
<dbReference type="Gene3D" id="3.90.45.10">
    <property type="entry name" value="Peptide deformylase"/>
    <property type="match status" value="1"/>
</dbReference>